<dbReference type="EMBL" id="JAHRHJ020000010">
    <property type="protein sequence ID" value="KAH9298179.1"/>
    <property type="molecule type" value="Genomic_DNA"/>
</dbReference>
<dbReference type="InterPro" id="IPR048289">
    <property type="entry name" value="RRM2_NsCP33-like"/>
</dbReference>
<dbReference type="InterPro" id="IPR012677">
    <property type="entry name" value="Nucleotide-bd_a/b_plait_sf"/>
</dbReference>
<dbReference type="InterPro" id="IPR035979">
    <property type="entry name" value="RBD_domain_sf"/>
</dbReference>
<evidence type="ECO:0000256" key="2">
    <source>
        <dbReference type="PROSITE-ProRule" id="PRU00176"/>
    </source>
</evidence>
<dbReference type="PROSITE" id="PS50102">
    <property type="entry name" value="RRM"/>
    <property type="match status" value="1"/>
</dbReference>
<evidence type="ECO:0000259" key="4">
    <source>
        <dbReference type="PROSITE" id="PS50102"/>
    </source>
</evidence>
<dbReference type="SUPFAM" id="SSF54928">
    <property type="entry name" value="RNA-binding domain, RBD"/>
    <property type="match status" value="1"/>
</dbReference>
<dbReference type="OMA" id="VEYDHIS"/>
<feature type="non-terminal residue" evidence="5">
    <location>
        <position position="1"/>
    </location>
</feature>
<dbReference type="GO" id="GO:0003723">
    <property type="term" value="F:RNA binding"/>
    <property type="evidence" value="ECO:0007669"/>
    <property type="project" value="UniProtKB-UniRule"/>
</dbReference>
<dbReference type="PANTHER" id="PTHR48028">
    <property type="entry name" value="GLYCINE-RICH RNA-BINDING PROTEIN RZ1A"/>
    <property type="match status" value="1"/>
</dbReference>
<sequence length="157" mass="16220">MAAADDEYRCFVGGLSWSTDDRSLKDAFRPFGQVSDSKVVNDRETGRSRGFGFVTFTDEQSMRDAIEGMNGRDLDGRNITVNRAQARGGGSSSSGGGYRSGGGGYGGETRRTSGDYGGGRERSERGYGGGSRNGGGGGYGGGSRHGGGGGSDDSGWR</sequence>
<organism evidence="5 6">
    <name type="scientific">Taxus chinensis</name>
    <name type="common">Chinese yew</name>
    <name type="synonym">Taxus wallichiana var. chinensis</name>
    <dbReference type="NCBI Taxonomy" id="29808"/>
    <lineage>
        <taxon>Eukaryota</taxon>
        <taxon>Viridiplantae</taxon>
        <taxon>Streptophyta</taxon>
        <taxon>Embryophyta</taxon>
        <taxon>Tracheophyta</taxon>
        <taxon>Spermatophyta</taxon>
        <taxon>Pinopsida</taxon>
        <taxon>Pinidae</taxon>
        <taxon>Conifers II</taxon>
        <taxon>Cupressales</taxon>
        <taxon>Taxaceae</taxon>
        <taxon>Taxus</taxon>
    </lineage>
</organism>
<evidence type="ECO:0000313" key="5">
    <source>
        <dbReference type="EMBL" id="KAH9298179.1"/>
    </source>
</evidence>
<keyword evidence="1 2" id="KW-0694">RNA-binding</keyword>
<accession>A0AA38FA28</accession>
<keyword evidence="6" id="KW-1185">Reference proteome</keyword>
<dbReference type="AlphaFoldDB" id="A0AA38FA28"/>
<dbReference type="Proteomes" id="UP000824469">
    <property type="component" value="Unassembled WGS sequence"/>
</dbReference>
<evidence type="ECO:0000313" key="6">
    <source>
        <dbReference type="Proteomes" id="UP000824469"/>
    </source>
</evidence>
<reference evidence="5 6" key="1">
    <citation type="journal article" date="2021" name="Nat. Plants">
        <title>The Taxus genome provides insights into paclitaxel biosynthesis.</title>
        <authorList>
            <person name="Xiong X."/>
            <person name="Gou J."/>
            <person name="Liao Q."/>
            <person name="Li Y."/>
            <person name="Zhou Q."/>
            <person name="Bi G."/>
            <person name="Li C."/>
            <person name="Du R."/>
            <person name="Wang X."/>
            <person name="Sun T."/>
            <person name="Guo L."/>
            <person name="Liang H."/>
            <person name="Lu P."/>
            <person name="Wu Y."/>
            <person name="Zhang Z."/>
            <person name="Ro D.K."/>
            <person name="Shang Y."/>
            <person name="Huang S."/>
            <person name="Yan J."/>
        </authorList>
    </citation>
    <scope>NUCLEOTIDE SEQUENCE [LARGE SCALE GENOMIC DNA]</scope>
    <source>
        <strain evidence="5">Ta-2019</strain>
    </source>
</reference>
<feature type="compositionally biased region" description="Gly residues" evidence="3">
    <location>
        <begin position="126"/>
        <end position="157"/>
    </location>
</feature>
<feature type="compositionally biased region" description="Basic and acidic residues" evidence="3">
    <location>
        <begin position="108"/>
        <end position="125"/>
    </location>
</feature>
<name>A0AA38FA28_TAXCH</name>
<dbReference type="SMART" id="SM00360">
    <property type="entry name" value="RRM"/>
    <property type="match status" value="1"/>
</dbReference>
<feature type="region of interest" description="Disordered" evidence="3">
    <location>
        <begin position="68"/>
        <end position="157"/>
    </location>
</feature>
<dbReference type="InterPro" id="IPR051106">
    <property type="entry name" value="RNA-bind/splicing_reg"/>
</dbReference>
<dbReference type="CDD" id="cd21608">
    <property type="entry name" value="RRM2_NsCP33_like"/>
    <property type="match status" value="1"/>
</dbReference>
<protein>
    <recommendedName>
        <fullName evidence="4">RRM domain-containing protein</fullName>
    </recommendedName>
</protein>
<feature type="domain" description="RRM" evidence="4">
    <location>
        <begin position="8"/>
        <end position="86"/>
    </location>
</feature>
<proteinExistence type="predicted"/>
<dbReference type="InterPro" id="IPR000504">
    <property type="entry name" value="RRM_dom"/>
</dbReference>
<evidence type="ECO:0000256" key="1">
    <source>
        <dbReference type="ARBA" id="ARBA00022884"/>
    </source>
</evidence>
<feature type="compositionally biased region" description="Gly residues" evidence="3">
    <location>
        <begin position="87"/>
        <end position="107"/>
    </location>
</feature>
<gene>
    <name evidence="5" type="ORF">KI387_029861</name>
</gene>
<dbReference type="PANTHER" id="PTHR48028:SF2">
    <property type="entry name" value="GLYCINE-RICH RNA-BINDING PROTEIN RZ1A"/>
    <property type="match status" value="1"/>
</dbReference>
<dbReference type="Pfam" id="PF00076">
    <property type="entry name" value="RRM_1"/>
    <property type="match status" value="1"/>
</dbReference>
<comment type="caution">
    <text evidence="5">The sequence shown here is derived from an EMBL/GenBank/DDBJ whole genome shotgun (WGS) entry which is preliminary data.</text>
</comment>
<evidence type="ECO:0000256" key="3">
    <source>
        <dbReference type="SAM" id="MobiDB-lite"/>
    </source>
</evidence>
<dbReference type="Gene3D" id="3.30.70.330">
    <property type="match status" value="1"/>
</dbReference>